<evidence type="ECO:0000313" key="2">
    <source>
        <dbReference type="Proteomes" id="UP000002535"/>
    </source>
</evidence>
<dbReference type="STRING" id="59920.PMN2A_2053"/>
<evidence type="ECO:0000313" key="1">
    <source>
        <dbReference type="EMBL" id="ABU23982.1"/>
    </source>
</evidence>
<accession>A7MDP4</accession>
<gene>
    <name evidence="1" type="ordered locus">PMN2A_2053</name>
</gene>
<dbReference type="AlphaFoldDB" id="A7MDP4"/>
<dbReference type="EMBL" id="CP000095">
    <property type="protein sequence ID" value="ABU23982.1"/>
    <property type="molecule type" value="Genomic_DNA"/>
</dbReference>
<reference evidence="1 2" key="1">
    <citation type="journal article" date="2007" name="PLoS Genet.">
        <title>Patterns and implications of gene gain and loss in the evolution of Prochlorococcus.</title>
        <authorList>
            <person name="Kettler G.C."/>
            <person name="Martiny A.C."/>
            <person name="Huang K."/>
            <person name="Zucker J."/>
            <person name="Coleman M.L."/>
            <person name="Rodrigue S."/>
            <person name="Chen F."/>
            <person name="Lapidus A."/>
            <person name="Ferriera S."/>
            <person name="Johnson J."/>
            <person name="Steglich C."/>
            <person name="Church G.M."/>
            <person name="Richardson P."/>
            <person name="Chisholm S.W."/>
        </authorList>
    </citation>
    <scope>NUCLEOTIDE SEQUENCE [LARGE SCALE GENOMIC DNA]</scope>
    <source>
        <strain evidence="1 2">NATL2A</strain>
    </source>
</reference>
<protein>
    <submittedName>
        <fullName evidence="1">Uncharacterized protein</fullName>
    </submittedName>
</protein>
<dbReference type="Proteomes" id="UP000002535">
    <property type="component" value="Chromosome"/>
</dbReference>
<sequence>MTAVLESHSVARTGADLNHFVRKILNIENLSVCKTKFLSFSKAFELNHIFSCVWKGVKLNYNS</sequence>
<dbReference type="KEGG" id="pmn:PMN2A_2053"/>
<dbReference type="HOGENOM" id="CLU_2882293_0_0_3"/>
<organism evidence="1 2">
    <name type="scientific">Prochlorococcus marinus (strain NATL2A)</name>
    <dbReference type="NCBI Taxonomy" id="59920"/>
    <lineage>
        <taxon>Bacteria</taxon>
        <taxon>Bacillati</taxon>
        <taxon>Cyanobacteriota</taxon>
        <taxon>Cyanophyceae</taxon>
        <taxon>Synechococcales</taxon>
        <taxon>Prochlorococcaceae</taxon>
        <taxon>Prochlorococcus</taxon>
    </lineage>
</organism>
<proteinExistence type="predicted"/>
<keyword evidence="2" id="KW-1185">Reference proteome</keyword>
<name>A7MDP4_PROMT</name>